<dbReference type="CDD" id="cd16664">
    <property type="entry name" value="RING-Ubox_PUB"/>
    <property type="match status" value="1"/>
</dbReference>
<dbReference type="EMBL" id="CAJZBQ010000012">
    <property type="protein sequence ID" value="CAG9314817.1"/>
    <property type="molecule type" value="Genomic_DNA"/>
</dbReference>
<organism evidence="3 4">
    <name type="scientific">Blepharisma stoltei</name>
    <dbReference type="NCBI Taxonomy" id="1481888"/>
    <lineage>
        <taxon>Eukaryota</taxon>
        <taxon>Sar</taxon>
        <taxon>Alveolata</taxon>
        <taxon>Ciliophora</taxon>
        <taxon>Postciliodesmatophora</taxon>
        <taxon>Heterotrichea</taxon>
        <taxon>Heterotrichida</taxon>
        <taxon>Blepharismidae</taxon>
        <taxon>Blepharisma</taxon>
    </lineage>
</organism>
<dbReference type="InterPro" id="IPR013083">
    <property type="entry name" value="Znf_RING/FYVE/PHD"/>
</dbReference>
<dbReference type="InterPro" id="IPR052085">
    <property type="entry name" value="WD-SAM-U-box"/>
</dbReference>
<dbReference type="Gene3D" id="3.30.40.10">
    <property type="entry name" value="Zinc/RING finger domain, C3HC4 (zinc finger)"/>
    <property type="match status" value="1"/>
</dbReference>
<keyword evidence="4" id="KW-1185">Reference proteome</keyword>
<dbReference type="PROSITE" id="PS51698">
    <property type="entry name" value="U_BOX"/>
    <property type="match status" value="1"/>
</dbReference>
<evidence type="ECO:0000259" key="2">
    <source>
        <dbReference type="PROSITE" id="PS51698"/>
    </source>
</evidence>
<dbReference type="SUPFAM" id="SSF57850">
    <property type="entry name" value="RING/U-box"/>
    <property type="match status" value="1"/>
</dbReference>
<keyword evidence="1" id="KW-0732">Signal</keyword>
<feature type="domain" description="U-box" evidence="2">
    <location>
        <begin position="62"/>
        <end position="135"/>
    </location>
</feature>
<dbReference type="AlphaFoldDB" id="A0AAU9INS8"/>
<dbReference type="GO" id="GO:0004842">
    <property type="term" value="F:ubiquitin-protein transferase activity"/>
    <property type="evidence" value="ECO:0007669"/>
    <property type="project" value="InterPro"/>
</dbReference>
<feature type="signal peptide" evidence="1">
    <location>
        <begin position="1"/>
        <end position="20"/>
    </location>
</feature>
<dbReference type="SMART" id="SM00504">
    <property type="entry name" value="Ubox"/>
    <property type="match status" value="1"/>
</dbReference>
<feature type="chain" id="PRO_5044009537" description="U-box domain-containing protein" evidence="1">
    <location>
        <begin position="21"/>
        <end position="138"/>
    </location>
</feature>
<dbReference type="InterPro" id="IPR045210">
    <property type="entry name" value="RING-Ubox_PUB"/>
</dbReference>
<dbReference type="Proteomes" id="UP001162131">
    <property type="component" value="Unassembled WGS sequence"/>
</dbReference>
<accession>A0AAU9INS8</accession>
<name>A0AAU9INS8_9CILI</name>
<evidence type="ECO:0000313" key="3">
    <source>
        <dbReference type="EMBL" id="CAG9314817.1"/>
    </source>
</evidence>
<dbReference type="PANTHER" id="PTHR46573:SF1">
    <property type="entry name" value="WD REPEAT, SAM AND U-BOX DOMAIN-CONTAINING PROTEIN 1"/>
    <property type="match status" value="1"/>
</dbReference>
<dbReference type="Pfam" id="PF04564">
    <property type="entry name" value="U-box"/>
    <property type="match status" value="1"/>
</dbReference>
<sequence length="138" mass="16153">MAAVFVKIAIAGIILVAIAAKEEPIRENLKKFAKWLKRKIKGKKVKVPTERRENDETEQDAEGMEALLCPISHELMTNPVITPYGHCFQREHIERWLESHDFCPLTRQNLSRRDLKPCYTLKYAVDQYIKLQDKLKFE</sequence>
<dbReference type="PANTHER" id="PTHR46573">
    <property type="entry name" value="WD REPEAT, SAM AND U-BOX DOMAIN-CONTAINING PROTEIN 1"/>
    <property type="match status" value="1"/>
</dbReference>
<gene>
    <name evidence="3" type="ORF">BSTOLATCC_MIC11812</name>
</gene>
<dbReference type="InterPro" id="IPR003613">
    <property type="entry name" value="Ubox_domain"/>
</dbReference>
<evidence type="ECO:0000256" key="1">
    <source>
        <dbReference type="SAM" id="SignalP"/>
    </source>
</evidence>
<comment type="caution">
    <text evidence="3">The sequence shown here is derived from an EMBL/GenBank/DDBJ whole genome shotgun (WGS) entry which is preliminary data.</text>
</comment>
<dbReference type="GO" id="GO:0016567">
    <property type="term" value="P:protein ubiquitination"/>
    <property type="evidence" value="ECO:0007669"/>
    <property type="project" value="InterPro"/>
</dbReference>
<reference evidence="3" key="1">
    <citation type="submission" date="2021-09" db="EMBL/GenBank/DDBJ databases">
        <authorList>
            <consortium name="AG Swart"/>
            <person name="Singh M."/>
            <person name="Singh A."/>
            <person name="Seah K."/>
            <person name="Emmerich C."/>
        </authorList>
    </citation>
    <scope>NUCLEOTIDE SEQUENCE</scope>
    <source>
        <strain evidence="3">ATCC30299</strain>
    </source>
</reference>
<protein>
    <recommendedName>
        <fullName evidence="2">U-box domain-containing protein</fullName>
    </recommendedName>
</protein>
<proteinExistence type="predicted"/>
<evidence type="ECO:0000313" key="4">
    <source>
        <dbReference type="Proteomes" id="UP001162131"/>
    </source>
</evidence>